<evidence type="ECO:0000256" key="3">
    <source>
        <dbReference type="ARBA" id="ARBA00022692"/>
    </source>
</evidence>
<dbReference type="PRINTS" id="PR01035">
    <property type="entry name" value="TCRTETA"/>
</dbReference>
<evidence type="ECO:0000313" key="8">
    <source>
        <dbReference type="Ensembl" id="ENSPKIP00000031907.1"/>
    </source>
</evidence>
<evidence type="ECO:0000256" key="5">
    <source>
        <dbReference type="ARBA" id="ARBA00023136"/>
    </source>
</evidence>
<dbReference type="AlphaFoldDB" id="A0A3B3SMF5"/>
<keyword evidence="9" id="KW-1185">Reference proteome</keyword>
<dbReference type="Ensembl" id="ENSPKIT00000012765.1">
    <property type="protein sequence ID" value="ENSPKIP00000031907.1"/>
    <property type="gene ID" value="ENSPKIG00000012217.1"/>
</dbReference>
<name>A0A3B3SMF5_9TELE</name>
<keyword evidence="5 7" id="KW-0472">Membrane</keyword>
<feature type="transmembrane region" description="Helical" evidence="7">
    <location>
        <begin position="329"/>
        <end position="351"/>
    </location>
</feature>
<comment type="subcellular location">
    <subcellularLocation>
        <location evidence="2">Cell membrane</location>
    </subcellularLocation>
    <subcellularLocation>
        <location evidence="1">Membrane</location>
        <topology evidence="1">Multi-pass membrane protein</topology>
    </subcellularLocation>
</comment>
<evidence type="ECO:0000313" key="9">
    <source>
        <dbReference type="Proteomes" id="UP000261540"/>
    </source>
</evidence>
<keyword evidence="3 7" id="KW-0812">Transmembrane</keyword>
<reference evidence="8" key="1">
    <citation type="submission" date="2025-08" db="UniProtKB">
        <authorList>
            <consortium name="Ensembl"/>
        </authorList>
    </citation>
    <scope>IDENTIFICATION</scope>
</reference>
<dbReference type="PANTHER" id="PTHR23507:SF36">
    <property type="entry name" value="THYMIC STROMAL COTRANSPORTER HOMOLOG ISOFORM X2"/>
    <property type="match status" value="1"/>
</dbReference>
<sequence length="425" mass="45363">MSGSPLEGPGGYSRRAMGLSWALVEPVVVINTVGTSFFDTALTLAVYNRTLEQAEGQSDRAQALSTHFFLIHQILASLLSLMSTLLLGHLSDRLGPRVLLVVPQIGSVLAKIFLLFFMLFRLPLAVLYAGSAVYGLSGGSPGYWGGVVSLAALSSEEGRRSLKLNVVDFCSGVAGVLGGLLSGYVYRVGQSGVALILTSLALCTLGLLYSAFLLSYPSPSVPGGHSGPQKAAPYDRGAVALLFSAMILFFLGMTGAEGVLCLFVLKPPLSWDSVWTGYGRAATSAMYLSSFLGVLLLSRPLGDMALILLGVVSNCTGMAILAFATRSWIYFFARAVMMFACIPMPTIRAQLSKIMDSQMYGRVFGLLQSALAVTEVLSTVFFSSVYPRTLSWYPGLCFLISSTISYLSPQAQGREGICFENTMPT</sequence>
<dbReference type="GeneTree" id="ENSGT00950000183096"/>
<feature type="transmembrane region" description="Helical" evidence="7">
    <location>
        <begin position="363"/>
        <end position="384"/>
    </location>
</feature>
<organism evidence="8 9">
    <name type="scientific">Paramormyrops kingsleyae</name>
    <dbReference type="NCBI Taxonomy" id="1676925"/>
    <lineage>
        <taxon>Eukaryota</taxon>
        <taxon>Metazoa</taxon>
        <taxon>Chordata</taxon>
        <taxon>Craniata</taxon>
        <taxon>Vertebrata</taxon>
        <taxon>Euteleostomi</taxon>
        <taxon>Actinopterygii</taxon>
        <taxon>Neopterygii</taxon>
        <taxon>Teleostei</taxon>
        <taxon>Osteoglossocephala</taxon>
        <taxon>Osteoglossomorpha</taxon>
        <taxon>Osteoglossiformes</taxon>
        <taxon>Mormyridae</taxon>
        <taxon>Paramormyrops</taxon>
    </lineage>
</organism>
<accession>A0A3B3SMF5</accession>
<dbReference type="InterPro" id="IPR001958">
    <property type="entry name" value="Tet-R_TetA/multi-R_MdtG-like"/>
</dbReference>
<dbReference type="GO" id="GO:0022857">
    <property type="term" value="F:transmembrane transporter activity"/>
    <property type="evidence" value="ECO:0007669"/>
    <property type="project" value="InterPro"/>
</dbReference>
<reference evidence="8" key="2">
    <citation type="submission" date="2025-09" db="UniProtKB">
        <authorList>
            <consortium name="Ensembl"/>
        </authorList>
    </citation>
    <scope>IDENTIFICATION</scope>
</reference>
<dbReference type="PANTHER" id="PTHR23507">
    <property type="entry name" value="ZGC:174356"/>
    <property type="match status" value="1"/>
</dbReference>
<feature type="transmembrane region" description="Helical" evidence="7">
    <location>
        <begin position="132"/>
        <end position="154"/>
    </location>
</feature>
<feature type="transmembrane region" description="Helical" evidence="7">
    <location>
        <begin position="99"/>
        <end position="120"/>
    </location>
</feature>
<dbReference type="Pfam" id="PF07690">
    <property type="entry name" value="MFS_1"/>
    <property type="match status" value="1"/>
</dbReference>
<dbReference type="InterPro" id="IPR011701">
    <property type="entry name" value="MFS"/>
</dbReference>
<proteinExistence type="inferred from homology"/>
<comment type="similarity">
    <text evidence="6">Belongs to the major facilitator superfamily. SLC46A family.</text>
</comment>
<keyword evidence="4 7" id="KW-1133">Transmembrane helix</keyword>
<feature type="transmembrane region" description="Helical" evidence="7">
    <location>
        <begin position="304"/>
        <end position="323"/>
    </location>
</feature>
<evidence type="ECO:0000256" key="6">
    <source>
        <dbReference type="ARBA" id="ARBA00038227"/>
    </source>
</evidence>
<dbReference type="GO" id="GO:0016020">
    <property type="term" value="C:membrane"/>
    <property type="evidence" value="ECO:0007669"/>
    <property type="project" value="UniProtKB-SubCell"/>
</dbReference>
<feature type="transmembrane region" description="Helical" evidence="7">
    <location>
        <begin position="21"/>
        <end position="47"/>
    </location>
</feature>
<feature type="transmembrane region" description="Helical" evidence="7">
    <location>
        <begin position="192"/>
        <end position="216"/>
    </location>
</feature>
<dbReference type="InterPro" id="IPR036259">
    <property type="entry name" value="MFS_trans_sf"/>
</dbReference>
<feature type="transmembrane region" description="Helical" evidence="7">
    <location>
        <begin position="67"/>
        <end position="87"/>
    </location>
</feature>
<evidence type="ECO:0000256" key="7">
    <source>
        <dbReference type="SAM" id="Phobius"/>
    </source>
</evidence>
<feature type="transmembrane region" description="Helical" evidence="7">
    <location>
        <begin position="277"/>
        <end position="297"/>
    </location>
</feature>
<evidence type="ECO:0000256" key="4">
    <source>
        <dbReference type="ARBA" id="ARBA00022989"/>
    </source>
</evidence>
<dbReference type="Proteomes" id="UP000261540">
    <property type="component" value="Unplaced"/>
</dbReference>
<feature type="transmembrane region" description="Helical" evidence="7">
    <location>
        <begin position="237"/>
        <end position="265"/>
    </location>
</feature>
<dbReference type="SUPFAM" id="SSF103473">
    <property type="entry name" value="MFS general substrate transporter"/>
    <property type="match status" value="1"/>
</dbReference>
<evidence type="ECO:0000256" key="1">
    <source>
        <dbReference type="ARBA" id="ARBA00004141"/>
    </source>
</evidence>
<dbReference type="Gene3D" id="1.20.1250.20">
    <property type="entry name" value="MFS general substrate transporter like domains"/>
    <property type="match status" value="1"/>
</dbReference>
<protein>
    <submittedName>
        <fullName evidence="8">Si:ch211-262i1.4</fullName>
    </submittedName>
</protein>
<evidence type="ECO:0000256" key="2">
    <source>
        <dbReference type="ARBA" id="ARBA00004236"/>
    </source>
</evidence>
<feature type="transmembrane region" description="Helical" evidence="7">
    <location>
        <begin position="166"/>
        <end position="186"/>
    </location>
</feature>